<evidence type="ECO:0000313" key="11">
    <source>
        <dbReference type="Proteomes" id="UP001432027"/>
    </source>
</evidence>
<dbReference type="GO" id="GO:0045893">
    <property type="term" value="P:positive regulation of DNA-templated transcription"/>
    <property type="evidence" value="ECO:0007669"/>
    <property type="project" value="UniProtKB-ARBA"/>
</dbReference>
<dbReference type="SMART" id="SM00523">
    <property type="entry name" value="DWA"/>
    <property type="match status" value="1"/>
</dbReference>
<organism evidence="10 11">
    <name type="scientific">Pristionchus entomophagus</name>
    <dbReference type="NCBI Taxonomy" id="358040"/>
    <lineage>
        <taxon>Eukaryota</taxon>
        <taxon>Metazoa</taxon>
        <taxon>Ecdysozoa</taxon>
        <taxon>Nematoda</taxon>
        <taxon>Chromadorea</taxon>
        <taxon>Rhabditida</taxon>
        <taxon>Rhabditina</taxon>
        <taxon>Diplogasteromorpha</taxon>
        <taxon>Diplogasteroidea</taxon>
        <taxon>Neodiplogasteridae</taxon>
        <taxon>Pristionchus</taxon>
    </lineage>
</organism>
<keyword evidence="11" id="KW-1185">Reference proteome</keyword>
<dbReference type="GO" id="GO:0000978">
    <property type="term" value="F:RNA polymerase II cis-regulatory region sequence-specific DNA binding"/>
    <property type="evidence" value="ECO:0007669"/>
    <property type="project" value="TreeGrafter"/>
</dbReference>
<dbReference type="Pfam" id="PF10524">
    <property type="entry name" value="NfI_DNAbd_pre-N"/>
    <property type="match status" value="1"/>
</dbReference>
<evidence type="ECO:0000256" key="4">
    <source>
        <dbReference type="ARBA" id="ARBA00023125"/>
    </source>
</evidence>
<evidence type="ECO:0000313" key="10">
    <source>
        <dbReference type="EMBL" id="GMS84932.1"/>
    </source>
</evidence>
<dbReference type="InterPro" id="IPR000647">
    <property type="entry name" value="CTF/NFI"/>
</dbReference>
<dbReference type="InterPro" id="IPR020604">
    <property type="entry name" value="CTF/NFI_DNA-bd-dom"/>
</dbReference>
<dbReference type="InterPro" id="IPR003619">
    <property type="entry name" value="MAD_homology1_Dwarfin-type"/>
</dbReference>
<comment type="caution">
    <text evidence="10">The sequence shown here is derived from an EMBL/GenBank/DDBJ whole genome shotgun (WGS) entry which is preliminary data.</text>
</comment>
<dbReference type="EMBL" id="BTSX01000002">
    <property type="protein sequence ID" value="GMS84932.1"/>
    <property type="molecule type" value="Genomic_DNA"/>
</dbReference>
<comment type="subcellular location">
    <subcellularLocation>
        <location evidence="1">Nucleus</location>
    </subcellularLocation>
</comment>
<proteinExistence type="predicted"/>
<evidence type="ECO:0000259" key="9">
    <source>
        <dbReference type="PROSITE" id="PS51080"/>
    </source>
</evidence>
<dbReference type="GO" id="GO:0000981">
    <property type="term" value="F:DNA-binding transcription factor activity, RNA polymerase II-specific"/>
    <property type="evidence" value="ECO:0007669"/>
    <property type="project" value="TreeGrafter"/>
</dbReference>
<keyword evidence="4" id="KW-0238">DNA-binding</keyword>
<dbReference type="PANTHER" id="PTHR11492:SF8">
    <property type="entry name" value="NUCLEAR FACTOR I, ISOFORM B"/>
    <property type="match status" value="1"/>
</dbReference>
<dbReference type="Pfam" id="PF03165">
    <property type="entry name" value="MH1"/>
    <property type="match status" value="1"/>
</dbReference>
<feature type="compositionally biased region" description="Low complexity" evidence="8">
    <location>
        <begin position="411"/>
        <end position="431"/>
    </location>
</feature>
<feature type="region of interest" description="Disordered" evidence="8">
    <location>
        <begin position="396"/>
        <end position="438"/>
    </location>
</feature>
<protein>
    <recommendedName>
        <fullName evidence="9">CTF/NF-I domain-containing protein</fullName>
    </recommendedName>
</protein>
<sequence>MDHIEVDVGGVADQVSPSSIGGLNMSNDWAYSTGGSPQGIDDELSPFVEEVLPYVKDFAFTWFNLQALKRKYFKRHNCRISIEEERNIRNELEAEKVEVKQKWAARLLSKLRKDITPTHRDLFVAAIKGQRAGICVVSNADQKGKMRRIDCLRQADKVWRLDLVMVIMFKGIPLESTDGERLEKCNECSNPMLCINPYHVSITVRELDLFLANYIHTEDREALKAAHSSLNKADDGKGFSVADADEEEAFNGMDGRGIWGTGVFSAFEMKSLTRKTILEDEDGNGLNETDPKHVTRHHQQQRMQNVRRNPSEDSWMNRGLRGNSSTPRTINMQRNNKNGEGQRRLVDQRRHGAVRDGTPCSVRDEDVEEEVVEETYEDGVVEVDVLDDDDLEMGLVVPTSSDGGGGGRGGSAAAANGTPSSSSAAAAAGTSRRVQQKAADRAVIDGQLMGKHEYNHHYHDTHHQQQSNQSSLRPMQQGGGGASNGRIITTQSGAPVHFVPHRLSGGPSIVLRPVKKRYLEEMMEDETSRVSSSLDKRMCLENQTGASTSSAASAAGTTPAAGRSMGESEQQPAWSPDKFQRLTPRMVPVVSGGMLAGRPIQRRLIVNNGSMQQRVVVVDSRQMASFKQQQQSLSPHLLIRHPTHPHHPAARPASILATALHPVSHSTAVQQQSIPTNAAATAASPHKMYLGSSLRLTKSENAPMVTVADRQGQGSLSPNGEAGGGTESATYSTAISHTSIHPALLSRWPAKSAETTALIFKPLAESGRPKEEIESSSPDKSRPLSSMLGVSVSQYGAVMGGEESMSPLLGSGSNSNDSTHNMSLLLSSMTGNGRGTDSSTSSSSFSGGNPIPQHLQYPLSSTVSTVVYGGEDSVSSSSPSRSLIGLASPLASPTTTTVTVAQTPTHIIKGPTNLVCSSATTSSLQLPRSQQQKNRPATSLV</sequence>
<feature type="region of interest" description="Disordered" evidence="8">
    <location>
        <begin position="459"/>
        <end position="486"/>
    </location>
</feature>
<gene>
    <name evidence="10" type="ORF">PENTCL1PPCAC_7107</name>
</gene>
<feature type="region of interest" description="Disordered" evidence="8">
    <location>
        <begin position="803"/>
        <end position="853"/>
    </location>
</feature>
<dbReference type="Proteomes" id="UP001432027">
    <property type="component" value="Unassembled WGS sequence"/>
</dbReference>
<dbReference type="GO" id="GO:0051239">
    <property type="term" value="P:regulation of multicellular organismal process"/>
    <property type="evidence" value="ECO:0007669"/>
    <property type="project" value="UniProtKB-ARBA"/>
</dbReference>
<feature type="region of interest" description="Disordered" evidence="8">
    <location>
        <begin position="762"/>
        <end position="787"/>
    </location>
</feature>
<keyword evidence="6" id="KW-0804">Transcription</keyword>
<keyword evidence="2" id="KW-0235">DNA replication</keyword>
<dbReference type="PROSITE" id="PS51080">
    <property type="entry name" value="CTF_NFI_2"/>
    <property type="match status" value="1"/>
</dbReference>
<feature type="compositionally biased region" description="Polar residues" evidence="8">
    <location>
        <begin position="322"/>
        <end position="339"/>
    </location>
</feature>
<evidence type="ECO:0000256" key="6">
    <source>
        <dbReference type="ARBA" id="ARBA00023163"/>
    </source>
</evidence>
<feature type="compositionally biased region" description="Polar residues" evidence="8">
    <location>
        <begin position="301"/>
        <end position="314"/>
    </location>
</feature>
<feature type="region of interest" description="Disordered" evidence="8">
    <location>
        <begin position="919"/>
        <end position="941"/>
    </location>
</feature>
<evidence type="ECO:0000256" key="8">
    <source>
        <dbReference type="SAM" id="MobiDB-lite"/>
    </source>
</evidence>
<dbReference type="InterPro" id="IPR019548">
    <property type="entry name" value="CTF/NFI_DNA-bd_N"/>
</dbReference>
<feature type="compositionally biased region" description="Basic and acidic residues" evidence="8">
    <location>
        <begin position="767"/>
        <end position="782"/>
    </location>
</feature>
<keyword evidence="5" id="KW-0010">Activator</keyword>
<name>A0AAV5SR14_9BILA</name>
<evidence type="ECO:0000256" key="3">
    <source>
        <dbReference type="ARBA" id="ARBA00023015"/>
    </source>
</evidence>
<evidence type="ECO:0000256" key="7">
    <source>
        <dbReference type="ARBA" id="ARBA00023242"/>
    </source>
</evidence>
<dbReference type="AlphaFoldDB" id="A0AAV5SR14"/>
<feature type="compositionally biased region" description="Polar residues" evidence="8">
    <location>
        <begin position="811"/>
        <end position="829"/>
    </location>
</feature>
<dbReference type="GO" id="GO:0005634">
    <property type="term" value="C:nucleus"/>
    <property type="evidence" value="ECO:0007669"/>
    <property type="project" value="UniProtKB-SubCell"/>
</dbReference>
<evidence type="ECO:0000256" key="5">
    <source>
        <dbReference type="ARBA" id="ARBA00023159"/>
    </source>
</evidence>
<evidence type="ECO:0000256" key="2">
    <source>
        <dbReference type="ARBA" id="ARBA00022705"/>
    </source>
</evidence>
<feature type="compositionally biased region" description="Low complexity" evidence="8">
    <location>
        <begin position="544"/>
        <end position="562"/>
    </location>
</feature>
<feature type="region of interest" description="Disordered" evidence="8">
    <location>
        <begin position="544"/>
        <end position="576"/>
    </location>
</feature>
<feature type="region of interest" description="Disordered" evidence="8">
    <location>
        <begin position="709"/>
        <end position="729"/>
    </location>
</feature>
<keyword evidence="7" id="KW-0539">Nucleus</keyword>
<dbReference type="PANTHER" id="PTHR11492">
    <property type="entry name" value="NUCLEAR FACTOR I"/>
    <property type="match status" value="1"/>
</dbReference>
<accession>A0AAV5SR14</accession>
<feature type="compositionally biased region" description="Low complexity" evidence="8">
    <location>
        <begin position="835"/>
        <end position="848"/>
    </location>
</feature>
<keyword evidence="3" id="KW-0805">Transcription regulation</keyword>
<dbReference type="GO" id="GO:0006260">
    <property type="term" value="P:DNA replication"/>
    <property type="evidence" value="ECO:0007669"/>
    <property type="project" value="UniProtKB-KW"/>
</dbReference>
<evidence type="ECO:0000256" key="1">
    <source>
        <dbReference type="ARBA" id="ARBA00004123"/>
    </source>
</evidence>
<reference evidence="10" key="1">
    <citation type="submission" date="2023-10" db="EMBL/GenBank/DDBJ databases">
        <title>Genome assembly of Pristionchus species.</title>
        <authorList>
            <person name="Yoshida K."/>
            <person name="Sommer R.J."/>
        </authorList>
    </citation>
    <scope>NUCLEOTIDE SEQUENCE</scope>
    <source>
        <strain evidence="10">RS0144</strain>
    </source>
</reference>
<feature type="domain" description="CTF/NF-I" evidence="9">
    <location>
        <begin position="33"/>
        <end position="226"/>
    </location>
</feature>
<feature type="region of interest" description="Disordered" evidence="8">
    <location>
        <begin position="280"/>
        <end position="345"/>
    </location>
</feature>